<sequence>MNTKDIKYFRALVRYQNYTRVSEKFGISQPSVTQAIKRLEKEFDVQLVQQDRTHQKTVITRAGLLLDKNFAQIEHSIQLAHKEIESTKTEIIRFGLPPIIGTLYFPQVAGELLSSGLLQKTNILESGSDELLRDLKKGDIDIALLGSVRPIHFNEIRAVNLGSRPFTIIASPKHHLAQKDKISFKELGSEKFISLTGRYVHPMAFKTYCEYADISPEIVYSTSDISWAKSLVKENLGISLIVKDVIQENDGVKCIKIVDSVPVRFNVSVAIRSGYKVSESEREFIEVVKKMIVKN</sequence>
<dbReference type="SUPFAM" id="SSF46785">
    <property type="entry name" value="Winged helix' DNA-binding domain"/>
    <property type="match status" value="1"/>
</dbReference>
<dbReference type="SUPFAM" id="SSF53850">
    <property type="entry name" value="Periplasmic binding protein-like II"/>
    <property type="match status" value="1"/>
</dbReference>
<dbReference type="OrthoDB" id="9803735at2"/>
<evidence type="ECO:0000256" key="1">
    <source>
        <dbReference type="ARBA" id="ARBA00009437"/>
    </source>
</evidence>
<dbReference type="GO" id="GO:0005829">
    <property type="term" value="C:cytosol"/>
    <property type="evidence" value="ECO:0007669"/>
    <property type="project" value="TreeGrafter"/>
</dbReference>
<keyword evidence="7" id="KW-1185">Reference proteome</keyword>
<dbReference type="PROSITE" id="PS50931">
    <property type="entry name" value="HTH_LYSR"/>
    <property type="match status" value="1"/>
</dbReference>
<dbReference type="GO" id="GO:0003700">
    <property type="term" value="F:DNA-binding transcription factor activity"/>
    <property type="evidence" value="ECO:0007669"/>
    <property type="project" value="InterPro"/>
</dbReference>
<dbReference type="EMBL" id="CP043939">
    <property type="protein sequence ID" value="QER67529.1"/>
    <property type="molecule type" value="Genomic_DNA"/>
</dbReference>
<organism evidence="6 7">
    <name type="scientific">Paucilactobacillus nenjiangensis</name>
    <dbReference type="NCBI Taxonomy" id="1296540"/>
    <lineage>
        <taxon>Bacteria</taxon>
        <taxon>Bacillati</taxon>
        <taxon>Bacillota</taxon>
        <taxon>Bacilli</taxon>
        <taxon>Lactobacillales</taxon>
        <taxon>Lactobacillaceae</taxon>
        <taxon>Paucilactobacillus</taxon>
    </lineage>
</organism>
<reference evidence="6 7" key="1">
    <citation type="submission" date="2019-09" db="EMBL/GenBank/DDBJ databases">
        <title>Complete Genome Sequence of Lactobacillus nenjiangensis SH-Y15, isolated from sauerkraut.</title>
        <authorList>
            <person name="Yang H."/>
        </authorList>
    </citation>
    <scope>NUCLEOTIDE SEQUENCE [LARGE SCALE GENOMIC DNA]</scope>
    <source>
        <strain evidence="6 7">SH-Y15</strain>
    </source>
</reference>
<dbReference type="AlphaFoldDB" id="A0A5P1X4D5"/>
<dbReference type="PANTHER" id="PTHR30419:SF25">
    <property type="entry name" value="HTH-TYPE TRANSCRIPTIONAL REGULATOR YTLI"/>
    <property type="match status" value="1"/>
</dbReference>
<dbReference type="InterPro" id="IPR000847">
    <property type="entry name" value="LysR_HTH_N"/>
</dbReference>
<dbReference type="InterPro" id="IPR050950">
    <property type="entry name" value="HTH-type_LysR_regulators"/>
</dbReference>
<proteinExistence type="inferred from homology"/>
<keyword evidence="2" id="KW-0805">Transcription regulation</keyword>
<dbReference type="InterPro" id="IPR005119">
    <property type="entry name" value="LysR_subst-bd"/>
</dbReference>
<gene>
    <name evidence="6" type="ORF">F0161_06445</name>
</gene>
<dbReference type="RefSeq" id="WP_150204075.1">
    <property type="nucleotide sequence ID" value="NZ_CAUQTN010000046.1"/>
</dbReference>
<evidence type="ECO:0000259" key="5">
    <source>
        <dbReference type="PROSITE" id="PS50931"/>
    </source>
</evidence>
<protein>
    <submittedName>
        <fullName evidence="6">LysR family transcriptional regulator</fullName>
    </submittedName>
</protein>
<evidence type="ECO:0000256" key="2">
    <source>
        <dbReference type="ARBA" id="ARBA00023015"/>
    </source>
</evidence>
<evidence type="ECO:0000256" key="4">
    <source>
        <dbReference type="ARBA" id="ARBA00023163"/>
    </source>
</evidence>
<evidence type="ECO:0000256" key="3">
    <source>
        <dbReference type="ARBA" id="ARBA00023125"/>
    </source>
</evidence>
<dbReference type="GO" id="GO:0003677">
    <property type="term" value="F:DNA binding"/>
    <property type="evidence" value="ECO:0007669"/>
    <property type="project" value="UniProtKB-KW"/>
</dbReference>
<keyword evidence="3" id="KW-0238">DNA-binding</keyword>
<dbReference type="Proteomes" id="UP000325295">
    <property type="component" value="Chromosome"/>
</dbReference>
<dbReference type="InterPro" id="IPR036390">
    <property type="entry name" value="WH_DNA-bd_sf"/>
</dbReference>
<comment type="similarity">
    <text evidence="1">Belongs to the LysR transcriptional regulatory family.</text>
</comment>
<dbReference type="Gene3D" id="1.10.10.10">
    <property type="entry name" value="Winged helix-like DNA-binding domain superfamily/Winged helix DNA-binding domain"/>
    <property type="match status" value="1"/>
</dbReference>
<keyword evidence="4" id="KW-0804">Transcription</keyword>
<name>A0A5P1X4D5_9LACO</name>
<dbReference type="Pfam" id="PF03466">
    <property type="entry name" value="LysR_substrate"/>
    <property type="match status" value="1"/>
</dbReference>
<dbReference type="KEGG" id="lnn:F0161_06445"/>
<dbReference type="PRINTS" id="PR00039">
    <property type="entry name" value="HTHLYSR"/>
</dbReference>
<dbReference type="InterPro" id="IPR036388">
    <property type="entry name" value="WH-like_DNA-bd_sf"/>
</dbReference>
<dbReference type="Gene3D" id="3.40.190.290">
    <property type="match status" value="1"/>
</dbReference>
<feature type="domain" description="HTH lysR-type" evidence="5">
    <location>
        <begin position="1"/>
        <end position="60"/>
    </location>
</feature>
<dbReference type="PANTHER" id="PTHR30419">
    <property type="entry name" value="HTH-TYPE TRANSCRIPTIONAL REGULATOR YBHD"/>
    <property type="match status" value="1"/>
</dbReference>
<accession>A0A5P1X4D5</accession>
<evidence type="ECO:0000313" key="7">
    <source>
        <dbReference type="Proteomes" id="UP000325295"/>
    </source>
</evidence>
<dbReference type="Pfam" id="PF00126">
    <property type="entry name" value="HTH_1"/>
    <property type="match status" value="1"/>
</dbReference>
<evidence type="ECO:0000313" key="6">
    <source>
        <dbReference type="EMBL" id="QER67529.1"/>
    </source>
</evidence>